<gene>
    <name evidence="1" type="ORF">DFQ10_110124</name>
</gene>
<dbReference type="AlphaFoldDB" id="A0A3D9GQ81"/>
<accession>A0A3D9GQ81</accession>
<organism evidence="1 2">
    <name type="scientific">Winogradskyella eximia</name>
    <dbReference type="NCBI Taxonomy" id="262006"/>
    <lineage>
        <taxon>Bacteria</taxon>
        <taxon>Pseudomonadati</taxon>
        <taxon>Bacteroidota</taxon>
        <taxon>Flavobacteriia</taxon>
        <taxon>Flavobacteriales</taxon>
        <taxon>Flavobacteriaceae</taxon>
        <taxon>Winogradskyella</taxon>
    </lineage>
</organism>
<comment type="caution">
    <text evidence="1">The sequence shown here is derived from an EMBL/GenBank/DDBJ whole genome shotgun (WGS) entry which is preliminary data.</text>
</comment>
<sequence length="267" mass="30137">MKNLFISLFVICFVSSCSDSSSGDDSQIYDAPSVRSYVSYTSQNSVTLNGFIDFSNIVFQEEDSYNVGFIFRTGDENDASNGQVIELEGEVPYYNGIYNFHYDIDLLEPNTTYYYTATTKNGSSEEFDWESFTTSDISCTHTQNNYVSISGTWQSAYTQITDPLCCDEGNVGVRFGNWPNIYEINFNEQNNGYPKTGQYFGVDYEFDITYLNRELVKSTNQVLIGSRSTPETELFVENDGETLTLIFCNTVLRNGDTLNGKVSVSIQ</sequence>
<evidence type="ECO:0000313" key="1">
    <source>
        <dbReference type="EMBL" id="RED38617.1"/>
    </source>
</evidence>
<dbReference type="OrthoDB" id="1376234at2"/>
<protein>
    <submittedName>
        <fullName evidence="1">Uncharacterized protein</fullName>
    </submittedName>
</protein>
<dbReference type="Proteomes" id="UP000256980">
    <property type="component" value="Unassembled WGS sequence"/>
</dbReference>
<keyword evidence="2" id="KW-1185">Reference proteome</keyword>
<reference evidence="1 2" key="1">
    <citation type="submission" date="2018-07" db="EMBL/GenBank/DDBJ databases">
        <title>Genomic Encyclopedia of Type Strains, Phase III (KMG-III): the genomes of soil and plant-associated and newly described type strains.</title>
        <authorList>
            <person name="Whitman W."/>
        </authorList>
    </citation>
    <scope>NUCLEOTIDE SEQUENCE [LARGE SCALE GENOMIC DNA]</scope>
    <source>
        <strain evidence="1 2">CECT 7946</strain>
    </source>
</reference>
<name>A0A3D9GQ81_9FLAO</name>
<dbReference type="EMBL" id="QRDV01000010">
    <property type="protein sequence ID" value="RED38617.1"/>
    <property type="molecule type" value="Genomic_DNA"/>
</dbReference>
<proteinExistence type="predicted"/>
<dbReference type="PROSITE" id="PS51257">
    <property type="entry name" value="PROKAR_LIPOPROTEIN"/>
    <property type="match status" value="1"/>
</dbReference>
<evidence type="ECO:0000313" key="2">
    <source>
        <dbReference type="Proteomes" id="UP000256980"/>
    </source>
</evidence>
<dbReference type="RefSeq" id="WP_147299245.1">
    <property type="nucleotide sequence ID" value="NZ_QRDV01000010.1"/>
</dbReference>